<dbReference type="EMBL" id="QYUM01000003">
    <property type="protein sequence ID" value="RJF90614.1"/>
    <property type="molecule type" value="Genomic_DNA"/>
</dbReference>
<dbReference type="RefSeq" id="WP_119761954.1">
    <property type="nucleotide sequence ID" value="NZ_QYUM01000003.1"/>
</dbReference>
<proteinExistence type="predicted"/>
<name>A0A418WKQ0_9SPHN</name>
<keyword evidence="1" id="KW-1133">Transmembrane helix</keyword>
<feature type="transmembrane region" description="Helical" evidence="1">
    <location>
        <begin position="65"/>
        <end position="83"/>
    </location>
</feature>
<keyword evidence="1" id="KW-0472">Membrane</keyword>
<sequence>MMMLVFAAIVFSTILIVMLCYGDPKRRRAASLPGEGHGAGSRRLLAAAACLPGLLWALWGDSAAFLVWLGGCAAAGWIVALWFSRAREDAG</sequence>
<keyword evidence="3" id="KW-1185">Reference proteome</keyword>
<dbReference type="Proteomes" id="UP000286100">
    <property type="component" value="Unassembled WGS sequence"/>
</dbReference>
<keyword evidence="1" id="KW-0812">Transmembrane</keyword>
<dbReference type="OrthoDB" id="7477664at2"/>
<organism evidence="2 3">
    <name type="scientific">Sphingomonas cavernae</name>
    <dbReference type="NCBI Taxonomy" id="2320861"/>
    <lineage>
        <taxon>Bacteria</taxon>
        <taxon>Pseudomonadati</taxon>
        <taxon>Pseudomonadota</taxon>
        <taxon>Alphaproteobacteria</taxon>
        <taxon>Sphingomonadales</taxon>
        <taxon>Sphingomonadaceae</taxon>
        <taxon>Sphingomonas</taxon>
    </lineage>
</organism>
<evidence type="ECO:0000313" key="3">
    <source>
        <dbReference type="Proteomes" id="UP000286100"/>
    </source>
</evidence>
<protein>
    <recommendedName>
        <fullName evidence="4">DUF3325 domain-containing protein</fullName>
    </recommendedName>
</protein>
<evidence type="ECO:0000313" key="2">
    <source>
        <dbReference type="EMBL" id="RJF90614.1"/>
    </source>
</evidence>
<accession>A0A418WKQ0</accession>
<evidence type="ECO:0008006" key="4">
    <source>
        <dbReference type="Google" id="ProtNLM"/>
    </source>
</evidence>
<reference evidence="2 3" key="1">
    <citation type="submission" date="2018-09" db="EMBL/GenBank/DDBJ databases">
        <authorList>
            <person name="Zhu H."/>
        </authorList>
    </citation>
    <scope>NUCLEOTIDE SEQUENCE [LARGE SCALE GENOMIC DNA]</scope>
    <source>
        <strain evidence="2 3">K2R01-6</strain>
    </source>
</reference>
<comment type="caution">
    <text evidence="2">The sequence shown here is derived from an EMBL/GenBank/DDBJ whole genome shotgun (WGS) entry which is preliminary data.</text>
</comment>
<dbReference type="AlphaFoldDB" id="A0A418WKQ0"/>
<evidence type="ECO:0000256" key="1">
    <source>
        <dbReference type="SAM" id="Phobius"/>
    </source>
</evidence>
<feature type="transmembrane region" description="Helical" evidence="1">
    <location>
        <begin position="6"/>
        <end position="22"/>
    </location>
</feature>
<feature type="transmembrane region" description="Helical" evidence="1">
    <location>
        <begin position="43"/>
        <end position="59"/>
    </location>
</feature>
<gene>
    <name evidence="2" type="ORF">D3876_10345</name>
</gene>